<dbReference type="InterPro" id="IPR014014">
    <property type="entry name" value="RNA_helicase_DEAD_Q_motif"/>
</dbReference>
<dbReference type="SUPFAM" id="SSF52540">
    <property type="entry name" value="P-loop containing nucleoside triphosphate hydrolases"/>
    <property type="match status" value="1"/>
</dbReference>
<keyword evidence="3" id="KW-0378">Hydrolase</keyword>
<evidence type="ECO:0000313" key="11">
    <source>
        <dbReference type="Proteomes" id="UP000626109"/>
    </source>
</evidence>
<feature type="compositionally biased region" description="Basic and acidic residues" evidence="7">
    <location>
        <begin position="418"/>
        <end position="430"/>
    </location>
</feature>
<dbReference type="Pfam" id="PF13879">
    <property type="entry name" value="Hmw_CFAP97"/>
    <property type="match status" value="1"/>
</dbReference>
<dbReference type="InterPro" id="IPR050079">
    <property type="entry name" value="DEAD_box_RNA_helicase"/>
</dbReference>
<evidence type="ECO:0000256" key="6">
    <source>
        <dbReference type="PROSITE-ProRule" id="PRU00552"/>
    </source>
</evidence>
<dbReference type="Proteomes" id="UP000626109">
    <property type="component" value="Unassembled WGS sequence"/>
</dbReference>
<keyword evidence="5" id="KW-0067">ATP-binding</keyword>
<keyword evidence="2" id="KW-0547">Nucleotide-binding</keyword>
<dbReference type="SMART" id="SM00487">
    <property type="entry name" value="DEXDc"/>
    <property type="match status" value="1"/>
</dbReference>
<dbReference type="PANTHER" id="PTHR47959">
    <property type="entry name" value="ATP-DEPENDENT RNA HELICASE RHLE-RELATED"/>
    <property type="match status" value="1"/>
</dbReference>
<comment type="caution">
    <text evidence="10">The sequence shown here is derived from an EMBL/GenBank/DDBJ whole genome shotgun (WGS) entry which is preliminary data.</text>
</comment>
<feature type="region of interest" description="Disordered" evidence="7">
    <location>
        <begin position="379"/>
        <end position="550"/>
    </location>
</feature>
<dbReference type="Gene3D" id="3.40.50.300">
    <property type="entry name" value="P-loop containing nucleotide triphosphate hydrolases"/>
    <property type="match status" value="1"/>
</dbReference>
<dbReference type="PANTHER" id="PTHR47959:SF1">
    <property type="entry name" value="ATP-DEPENDENT RNA HELICASE DBPA"/>
    <property type="match status" value="1"/>
</dbReference>
<evidence type="ECO:0000256" key="5">
    <source>
        <dbReference type="ARBA" id="ARBA00022840"/>
    </source>
</evidence>
<evidence type="ECO:0008006" key="12">
    <source>
        <dbReference type="Google" id="ProtNLM"/>
    </source>
</evidence>
<evidence type="ECO:0000313" key="10">
    <source>
        <dbReference type="EMBL" id="CAE8722106.1"/>
    </source>
</evidence>
<evidence type="ECO:0000259" key="8">
    <source>
        <dbReference type="PROSITE" id="PS51192"/>
    </source>
</evidence>
<dbReference type="InterPro" id="IPR027417">
    <property type="entry name" value="P-loop_NTPase"/>
</dbReference>
<dbReference type="InterPro" id="IPR011545">
    <property type="entry name" value="DEAD/DEAH_box_helicase_dom"/>
</dbReference>
<dbReference type="GO" id="GO:0003724">
    <property type="term" value="F:RNA helicase activity"/>
    <property type="evidence" value="ECO:0007669"/>
    <property type="project" value="InterPro"/>
</dbReference>
<feature type="compositionally biased region" description="Acidic residues" evidence="7">
    <location>
        <begin position="511"/>
        <end position="527"/>
    </location>
</feature>
<evidence type="ECO:0000256" key="4">
    <source>
        <dbReference type="ARBA" id="ARBA00022806"/>
    </source>
</evidence>
<feature type="short sequence motif" description="Q motif" evidence="6">
    <location>
        <begin position="555"/>
        <end position="583"/>
    </location>
</feature>
<dbReference type="AlphaFoldDB" id="A0A813LDZ2"/>
<dbReference type="PROSITE" id="PS51192">
    <property type="entry name" value="HELICASE_ATP_BIND_1"/>
    <property type="match status" value="1"/>
</dbReference>
<feature type="region of interest" description="Disordered" evidence="7">
    <location>
        <begin position="335"/>
        <end position="359"/>
    </location>
</feature>
<comment type="similarity">
    <text evidence="1">Belongs to the CFAP97 family.</text>
</comment>
<feature type="compositionally biased region" description="Acidic residues" evidence="7">
    <location>
        <begin position="405"/>
        <end position="417"/>
    </location>
</feature>
<feature type="domain" description="DEAD-box RNA helicase Q" evidence="9">
    <location>
        <begin position="555"/>
        <end position="583"/>
    </location>
</feature>
<dbReference type="Pfam" id="PF00270">
    <property type="entry name" value="DEAD"/>
    <property type="match status" value="1"/>
</dbReference>
<name>A0A813LDZ2_POLGL</name>
<sequence length="778" mass="87420">MPKYAGNLWNMSACNRLVAERSESRRHDKHIRALESTRGMTDATPPAEYAHLRSKPKTRKLQEDRAAEIQLENRILLQKMLNIDTKPSQLQSDMALTAVKPRSLHGDAQKRDLDRITSENQALLQRLQNTKPSIDPRAWDEEEVDRQALKFRLSQNAGRGRMLKLRMPDKIAGDPSKLPRIGEKGRQNEDEWAELTNAQLDARLRELERGENFRTSIRKFFLSREVANETNPGSLPHPVDEHIMPDNFLGFTPMLFRAIAEQEELVFAQLGADQLAAPIWDPFHAHLTTDLIWFRMPHSEAFCPTGLLDSLMAVLGQADLKPTYFRKALKLGMPSAWKPSERPSGGMVEATDKPAAEKPAAEKPALYFVYKSKRADKWKERRSNRKTKKVDATEAEKQKRRDAGIDSEDDDDDDGEMDDGKDYVPEEKAAEVTSATKKNKKKKKKSKADGDAEAEGDEAEEGAASAADAAEADGEAKAEKKKKKKREEKAEQKKKIQNKKRKVAEEVKPETEEEDESEEESEAEVVEEAPVVETGGPSTTEVNESIHPPGFFSGNRFESLSVCEPLKKALKEHNFEFMTEIQAKSIPLLLSGKDVLAAAKTGSGKTLAFLVPAIDLLYNVKFLPRNGVGCMVISPTRELAMQIYDVLRNISKYMSQTIACVVGGMNRRPEAEKLVKGVNTLVATPGRLLDHMQNTKGFVYHNLVNLTIDEADRCLEVGFEEEMNMIIRLLPKKRQTALFSATQTRKVADLARLSLNKPVFHAGLSRELVFLKPFVLNC</sequence>
<dbReference type="PROSITE" id="PS51195">
    <property type="entry name" value="Q_MOTIF"/>
    <property type="match status" value="1"/>
</dbReference>
<keyword evidence="4" id="KW-0347">Helicase</keyword>
<protein>
    <recommendedName>
        <fullName evidence="12">RNA helicase</fullName>
    </recommendedName>
</protein>
<feature type="compositionally biased region" description="Basic residues" evidence="7">
    <location>
        <begin position="437"/>
        <end position="446"/>
    </location>
</feature>
<proteinExistence type="inferred from homology"/>
<dbReference type="InterPro" id="IPR029488">
    <property type="entry name" value="Hmw/CFAP97"/>
</dbReference>
<evidence type="ECO:0000259" key="9">
    <source>
        <dbReference type="PROSITE" id="PS51195"/>
    </source>
</evidence>
<gene>
    <name evidence="10" type="ORF">PGLA2088_LOCUS42328</name>
</gene>
<feature type="compositionally biased region" description="Acidic residues" evidence="7">
    <location>
        <begin position="451"/>
        <end position="461"/>
    </location>
</feature>
<evidence type="ECO:0000256" key="7">
    <source>
        <dbReference type="SAM" id="MobiDB-lite"/>
    </source>
</evidence>
<dbReference type="GO" id="GO:0003676">
    <property type="term" value="F:nucleic acid binding"/>
    <property type="evidence" value="ECO:0007669"/>
    <property type="project" value="InterPro"/>
</dbReference>
<dbReference type="InterPro" id="IPR044773">
    <property type="entry name" value="DDX18/Has1_DEADc"/>
</dbReference>
<accession>A0A813LDZ2</accession>
<evidence type="ECO:0000256" key="2">
    <source>
        <dbReference type="ARBA" id="ARBA00022741"/>
    </source>
</evidence>
<reference evidence="10" key="1">
    <citation type="submission" date="2021-02" db="EMBL/GenBank/DDBJ databases">
        <authorList>
            <person name="Dougan E. K."/>
            <person name="Rhodes N."/>
            <person name="Thang M."/>
            <person name="Chan C."/>
        </authorList>
    </citation>
    <scope>NUCLEOTIDE SEQUENCE</scope>
</reference>
<evidence type="ECO:0000256" key="3">
    <source>
        <dbReference type="ARBA" id="ARBA00022801"/>
    </source>
</evidence>
<feature type="compositionally biased region" description="Basic and acidic residues" evidence="7">
    <location>
        <begin position="389"/>
        <end position="404"/>
    </location>
</feature>
<dbReference type="GO" id="GO:0005829">
    <property type="term" value="C:cytosol"/>
    <property type="evidence" value="ECO:0007669"/>
    <property type="project" value="TreeGrafter"/>
</dbReference>
<dbReference type="GO" id="GO:0016787">
    <property type="term" value="F:hydrolase activity"/>
    <property type="evidence" value="ECO:0007669"/>
    <property type="project" value="UniProtKB-KW"/>
</dbReference>
<evidence type="ECO:0000256" key="1">
    <source>
        <dbReference type="ARBA" id="ARBA00008315"/>
    </source>
</evidence>
<organism evidence="10 11">
    <name type="scientific">Polarella glacialis</name>
    <name type="common">Dinoflagellate</name>
    <dbReference type="NCBI Taxonomy" id="89957"/>
    <lineage>
        <taxon>Eukaryota</taxon>
        <taxon>Sar</taxon>
        <taxon>Alveolata</taxon>
        <taxon>Dinophyceae</taxon>
        <taxon>Suessiales</taxon>
        <taxon>Suessiaceae</taxon>
        <taxon>Polarella</taxon>
    </lineage>
</organism>
<dbReference type="InterPro" id="IPR014001">
    <property type="entry name" value="Helicase_ATP-bd"/>
</dbReference>
<dbReference type="EMBL" id="CAJNNW010034248">
    <property type="protein sequence ID" value="CAE8722106.1"/>
    <property type="molecule type" value="Genomic_DNA"/>
</dbReference>
<dbReference type="GO" id="GO:0005524">
    <property type="term" value="F:ATP binding"/>
    <property type="evidence" value="ECO:0007669"/>
    <property type="project" value="UniProtKB-KW"/>
</dbReference>
<dbReference type="CDD" id="cd17942">
    <property type="entry name" value="DEADc_DDX18"/>
    <property type="match status" value="1"/>
</dbReference>
<feature type="compositionally biased region" description="Basic and acidic residues" evidence="7">
    <location>
        <begin position="350"/>
        <end position="359"/>
    </location>
</feature>
<feature type="domain" description="Helicase ATP-binding" evidence="8">
    <location>
        <begin position="586"/>
        <end position="761"/>
    </location>
</feature>